<dbReference type="InterPro" id="IPR016156">
    <property type="entry name" value="FAD/NAD-linked_Rdtase_dimer_sf"/>
</dbReference>
<organism evidence="7 8">
    <name type="scientific">Caballeronia cordobensis</name>
    <name type="common">Burkholderia cordobensis</name>
    <dbReference type="NCBI Taxonomy" id="1353886"/>
    <lineage>
        <taxon>Bacteria</taxon>
        <taxon>Pseudomonadati</taxon>
        <taxon>Pseudomonadota</taxon>
        <taxon>Betaproteobacteria</taxon>
        <taxon>Burkholderiales</taxon>
        <taxon>Burkholderiaceae</taxon>
        <taxon>Caballeronia</taxon>
    </lineage>
</organism>
<dbReference type="InterPro" id="IPR023753">
    <property type="entry name" value="FAD/NAD-binding_dom"/>
</dbReference>
<dbReference type="Gene3D" id="3.50.50.60">
    <property type="entry name" value="FAD/NAD(P)-binding domain"/>
    <property type="match status" value="2"/>
</dbReference>
<sequence>MTNHQTDPLYSRVVIVGAGQAAAAVARTLRAEGHQGGIIMLGEERVGPYERPPLSKAWLSAENAPEVAALLDRSQPEQFDVDLRTGTHVTRIDRPSRTVHVDDGTQIHFDRLVIATGGRARRLAVPGDASADIAYLRTIDDALHIRRGLIAGKRLLVIGGGWIGLETACSARKLGVDVVLVEAAERLCERTVPAIVGQHLLKIHRSLGVDVRLGAGIERLSKLPGERYAASLSGVREEFDLVVAGVGMVANDELAAEAGLPCAGGVLCDVEGRTVDPYVFACGDVASFEHPFGPVGMRRLESWDNAEQQGAACARAILGKQAVAHSLPWFWSDQGDVNVQILGFPNATATPVVREGDGKVTLVWLEECATDEPARIVAAVCINAAADMPVLRRIWQKGVRVDRETLAAKDVSLKSLLQRTVGGAKNGGANN</sequence>
<dbReference type="Pfam" id="PF14759">
    <property type="entry name" value="Reductase_C"/>
    <property type="match status" value="1"/>
</dbReference>
<evidence type="ECO:0000259" key="5">
    <source>
        <dbReference type="Pfam" id="PF07992"/>
    </source>
</evidence>
<evidence type="ECO:0000256" key="3">
    <source>
        <dbReference type="ARBA" id="ARBA00022827"/>
    </source>
</evidence>
<protein>
    <submittedName>
        <fullName evidence="7">FAD-dependent pyridine nucleotide-disulfide oxidoreductase</fullName>
    </submittedName>
</protein>
<dbReference type="SUPFAM" id="SSF55424">
    <property type="entry name" value="FAD/NAD-linked reductases, dimerisation (C-terminal) domain"/>
    <property type="match status" value="1"/>
</dbReference>
<dbReference type="PANTHER" id="PTHR43557">
    <property type="entry name" value="APOPTOSIS-INDUCING FACTOR 1"/>
    <property type="match status" value="1"/>
</dbReference>
<dbReference type="InterPro" id="IPR028202">
    <property type="entry name" value="Reductase_C"/>
</dbReference>
<dbReference type="RefSeq" id="WP_053572538.1">
    <property type="nucleotide sequence ID" value="NZ_FCNY02000010.1"/>
</dbReference>
<dbReference type="AlphaFoldDB" id="A0A158I7M9"/>
<dbReference type="InterPro" id="IPR036188">
    <property type="entry name" value="FAD/NAD-bd_sf"/>
</dbReference>
<dbReference type="Proteomes" id="UP000054740">
    <property type="component" value="Unassembled WGS sequence"/>
</dbReference>
<keyword evidence="4" id="KW-0560">Oxidoreductase</keyword>
<feature type="domain" description="FAD/NAD(P)-binding" evidence="5">
    <location>
        <begin position="12"/>
        <end position="310"/>
    </location>
</feature>
<dbReference type="Gene3D" id="3.30.390.30">
    <property type="match status" value="1"/>
</dbReference>
<dbReference type="SUPFAM" id="SSF51905">
    <property type="entry name" value="FAD/NAD(P)-binding domain"/>
    <property type="match status" value="2"/>
</dbReference>
<gene>
    <name evidence="7" type="ORF">AWB70_04297</name>
</gene>
<dbReference type="GO" id="GO:0016651">
    <property type="term" value="F:oxidoreductase activity, acting on NAD(P)H"/>
    <property type="evidence" value="ECO:0007669"/>
    <property type="project" value="TreeGrafter"/>
</dbReference>
<dbReference type="EMBL" id="FCNY02000010">
    <property type="protein sequence ID" value="SAL52111.1"/>
    <property type="molecule type" value="Genomic_DNA"/>
</dbReference>
<dbReference type="InterPro" id="IPR050446">
    <property type="entry name" value="FAD-oxidoreductase/Apoptosis"/>
</dbReference>
<dbReference type="Pfam" id="PF07992">
    <property type="entry name" value="Pyr_redox_2"/>
    <property type="match status" value="1"/>
</dbReference>
<feature type="domain" description="Reductase C-terminal" evidence="6">
    <location>
        <begin position="329"/>
        <end position="417"/>
    </location>
</feature>
<dbReference type="PRINTS" id="PR00368">
    <property type="entry name" value="FADPNR"/>
</dbReference>
<evidence type="ECO:0000313" key="8">
    <source>
        <dbReference type="Proteomes" id="UP000054740"/>
    </source>
</evidence>
<evidence type="ECO:0000256" key="1">
    <source>
        <dbReference type="ARBA" id="ARBA00001974"/>
    </source>
</evidence>
<evidence type="ECO:0000256" key="2">
    <source>
        <dbReference type="ARBA" id="ARBA00022630"/>
    </source>
</evidence>
<evidence type="ECO:0000313" key="7">
    <source>
        <dbReference type="EMBL" id="SAL52111.1"/>
    </source>
</evidence>
<keyword evidence="3" id="KW-0274">FAD</keyword>
<reference evidence="8" key="1">
    <citation type="submission" date="2016-01" db="EMBL/GenBank/DDBJ databases">
        <authorList>
            <person name="Peeters C."/>
        </authorList>
    </citation>
    <scope>NUCLEOTIDE SEQUENCE [LARGE SCALE GENOMIC DNA]</scope>
</reference>
<comment type="cofactor">
    <cofactor evidence="1">
        <name>FAD</name>
        <dbReference type="ChEBI" id="CHEBI:57692"/>
    </cofactor>
</comment>
<evidence type="ECO:0000259" key="6">
    <source>
        <dbReference type="Pfam" id="PF14759"/>
    </source>
</evidence>
<name>A0A158I7M9_CABCO</name>
<accession>A0A158I7M9</accession>
<proteinExistence type="predicted"/>
<dbReference type="PRINTS" id="PR00411">
    <property type="entry name" value="PNDRDTASEI"/>
</dbReference>
<keyword evidence="8" id="KW-1185">Reference proteome</keyword>
<evidence type="ECO:0000256" key="4">
    <source>
        <dbReference type="ARBA" id="ARBA00023002"/>
    </source>
</evidence>
<dbReference type="PANTHER" id="PTHR43557:SF2">
    <property type="entry name" value="RIESKE DOMAIN-CONTAINING PROTEIN-RELATED"/>
    <property type="match status" value="1"/>
</dbReference>
<keyword evidence="2" id="KW-0285">Flavoprotein</keyword>
<dbReference type="GO" id="GO:0005737">
    <property type="term" value="C:cytoplasm"/>
    <property type="evidence" value="ECO:0007669"/>
    <property type="project" value="TreeGrafter"/>
</dbReference>